<protein>
    <submittedName>
        <fullName evidence="6">TetR/AcrR family transcriptional regulator</fullName>
    </submittedName>
</protein>
<accession>A0ABV6N7U4</accession>
<dbReference type="Pfam" id="PF00440">
    <property type="entry name" value="TetR_N"/>
    <property type="match status" value="1"/>
</dbReference>
<keyword evidence="2 4" id="KW-0238">DNA-binding</keyword>
<name>A0ABV6N7U4_9PSEU</name>
<dbReference type="InterPro" id="IPR001647">
    <property type="entry name" value="HTH_TetR"/>
</dbReference>
<dbReference type="RefSeq" id="WP_273941926.1">
    <property type="nucleotide sequence ID" value="NZ_CP097263.1"/>
</dbReference>
<evidence type="ECO:0000256" key="2">
    <source>
        <dbReference type="ARBA" id="ARBA00023125"/>
    </source>
</evidence>
<dbReference type="InterPro" id="IPR036271">
    <property type="entry name" value="Tet_transcr_reg_TetR-rel_C_sf"/>
</dbReference>
<evidence type="ECO:0000313" key="6">
    <source>
        <dbReference type="EMBL" id="MFC0548662.1"/>
    </source>
</evidence>
<dbReference type="InterPro" id="IPR009057">
    <property type="entry name" value="Homeodomain-like_sf"/>
</dbReference>
<comment type="caution">
    <text evidence="6">The sequence shown here is derived from an EMBL/GenBank/DDBJ whole genome shotgun (WGS) entry which is preliminary data.</text>
</comment>
<dbReference type="PRINTS" id="PR00455">
    <property type="entry name" value="HTHTETR"/>
</dbReference>
<feature type="domain" description="HTH tetR-type" evidence="5">
    <location>
        <begin position="3"/>
        <end position="63"/>
    </location>
</feature>
<dbReference type="EMBL" id="JBHLUD010000019">
    <property type="protein sequence ID" value="MFC0548662.1"/>
    <property type="molecule type" value="Genomic_DNA"/>
</dbReference>
<gene>
    <name evidence="6" type="ORF">ACFFH7_44645</name>
</gene>
<evidence type="ECO:0000256" key="1">
    <source>
        <dbReference type="ARBA" id="ARBA00023015"/>
    </source>
</evidence>
<dbReference type="PANTHER" id="PTHR47506">
    <property type="entry name" value="TRANSCRIPTIONAL REGULATORY PROTEIN"/>
    <property type="match status" value="1"/>
</dbReference>
<keyword evidence="1" id="KW-0805">Transcription regulation</keyword>
<dbReference type="Gene3D" id="1.10.357.10">
    <property type="entry name" value="Tetracycline Repressor, domain 2"/>
    <property type="match status" value="1"/>
</dbReference>
<dbReference type="SUPFAM" id="SSF46689">
    <property type="entry name" value="Homeodomain-like"/>
    <property type="match status" value="1"/>
</dbReference>
<reference evidence="6 7" key="1">
    <citation type="submission" date="2024-09" db="EMBL/GenBank/DDBJ databases">
        <authorList>
            <person name="Sun Q."/>
            <person name="Mori K."/>
        </authorList>
    </citation>
    <scope>NUCLEOTIDE SEQUENCE [LARGE SCALE GENOMIC DNA]</scope>
    <source>
        <strain evidence="6 7">TBRC 1432</strain>
    </source>
</reference>
<sequence>MSEAPRDRLLRTAARLFYAEGIRAVGMDRLVAEAGVTRSTCYRHFAGKDDLVLAYLDSVDRLIREAVAVIIAERPPAEALFGIFEFYGEFATGEDFRGCNFLNAAAEHADRDSPPRRLIAAHRAWLRETFRSLLTETGHPAPDQAAATLVLLRDGAMSAAELDDPATVRETLLHTVGAVIAP</sequence>
<dbReference type="SUPFAM" id="SSF48498">
    <property type="entry name" value="Tetracyclin repressor-like, C-terminal domain"/>
    <property type="match status" value="1"/>
</dbReference>
<evidence type="ECO:0000256" key="3">
    <source>
        <dbReference type="ARBA" id="ARBA00023163"/>
    </source>
</evidence>
<dbReference type="PANTHER" id="PTHR47506:SF1">
    <property type="entry name" value="HTH-TYPE TRANSCRIPTIONAL REGULATOR YJDC"/>
    <property type="match status" value="1"/>
</dbReference>
<feature type="DNA-binding region" description="H-T-H motif" evidence="4">
    <location>
        <begin position="26"/>
        <end position="45"/>
    </location>
</feature>
<organism evidence="6 7">
    <name type="scientific">Kutzneria chonburiensis</name>
    <dbReference type="NCBI Taxonomy" id="1483604"/>
    <lineage>
        <taxon>Bacteria</taxon>
        <taxon>Bacillati</taxon>
        <taxon>Actinomycetota</taxon>
        <taxon>Actinomycetes</taxon>
        <taxon>Pseudonocardiales</taxon>
        <taxon>Pseudonocardiaceae</taxon>
        <taxon>Kutzneria</taxon>
    </lineage>
</organism>
<evidence type="ECO:0000256" key="4">
    <source>
        <dbReference type="PROSITE-ProRule" id="PRU00335"/>
    </source>
</evidence>
<keyword evidence="7" id="KW-1185">Reference proteome</keyword>
<proteinExistence type="predicted"/>
<evidence type="ECO:0000313" key="7">
    <source>
        <dbReference type="Proteomes" id="UP001589810"/>
    </source>
</evidence>
<evidence type="ECO:0000259" key="5">
    <source>
        <dbReference type="PROSITE" id="PS50977"/>
    </source>
</evidence>
<dbReference type="Proteomes" id="UP001589810">
    <property type="component" value="Unassembled WGS sequence"/>
</dbReference>
<dbReference type="PROSITE" id="PS50977">
    <property type="entry name" value="HTH_TETR_2"/>
    <property type="match status" value="1"/>
</dbReference>
<keyword evidence="3" id="KW-0804">Transcription</keyword>